<dbReference type="InterPro" id="IPR036388">
    <property type="entry name" value="WH-like_DNA-bd_sf"/>
</dbReference>
<evidence type="ECO:0000313" key="10">
    <source>
        <dbReference type="Proteomes" id="UP000320333"/>
    </source>
</evidence>
<evidence type="ECO:0000256" key="1">
    <source>
        <dbReference type="ARBA" id="ARBA00004496"/>
    </source>
</evidence>
<keyword evidence="10" id="KW-1185">Reference proteome</keyword>
<dbReference type="GO" id="GO:0022627">
    <property type="term" value="C:cytosolic small ribosomal subunit"/>
    <property type="evidence" value="ECO:0007669"/>
    <property type="project" value="TreeGrafter"/>
</dbReference>
<keyword evidence="7" id="KW-0472">Membrane</keyword>
<dbReference type="OrthoDB" id="5211809at2759"/>
<keyword evidence="7" id="KW-1133">Transmembrane helix</keyword>
<evidence type="ECO:0000256" key="5">
    <source>
        <dbReference type="ARBA" id="ARBA00023274"/>
    </source>
</evidence>
<dbReference type="GO" id="GO:0003723">
    <property type="term" value="F:RNA binding"/>
    <property type="evidence" value="ECO:0007669"/>
    <property type="project" value="TreeGrafter"/>
</dbReference>
<feature type="region of interest" description="Disordered" evidence="6">
    <location>
        <begin position="320"/>
        <end position="378"/>
    </location>
</feature>
<dbReference type="FunFam" id="1.10.10.10:FF:000025">
    <property type="entry name" value="40S ribosomal protein S10"/>
    <property type="match status" value="1"/>
</dbReference>
<keyword evidence="5" id="KW-0687">Ribonucleoprotein</keyword>
<keyword evidence="7" id="KW-0812">Transmembrane</keyword>
<keyword evidence="4" id="KW-0689">Ribosomal protein</keyword>
<comment type="caution">
    <text evidence="9">The sequence shown here is derived from an EMBL/GenBank/DDBJ whole genome shotgun (WGS) entry which is preliminary data.</text>
</comment>
<evidence type="ECO:0000313" key="9">
    <source>
        <dbReference type="EMBL" id="TPX72516.1"/>
    </source>
</evidence>
<evidence type="ECO:0000256" key="3">
    <source>
        <dbReference type="ARBA" id="ARBA00022490"/>
    </source>
</evidence>
<dbReference type="InterPro" id="IPR005326">
    <property type="entry name" value="Plectin_eS10_N"/>
</dbReference>
<evidence type="ECO:0000256" key="4">
    <source>
        <dbReference type="ARBA" id="ARBA00022980"/>
    </source>
</evidence>
<feature type="transmembrane region" description="Helical" evidence="7">
    <location>
        <begin position="154"/>
        <end position="180"/>
    </location>
</feature>
<reference evidence="9 10" key="1">
    <citation type="journal article" date="2019" name="Sci. Rep.">
        <title>Comparative genomics of chytrid fungi reveal insights into the obligate biotrophic and pathogenic lifestyle of Synchytrium endobioticum.</title>
        <authorList>
            <person name="van de Vossenberg B.T.L.H."/>
            <person name="Warris S."/>
            <person name="Nguyen H.D.T."/>
            <person name="van Gent-Pelzer M.P.E."/>
            <person name="Joly D.L."/>
            <person name="van de Geest H.C."/>
            <person name="Bonants P.J.M."/>
            <person name="Smith D.S."/>
            <person name="Levesque C.A."/>
            <person name="van der Lee T.A.J."/>
        </authorList>
    </citation>
    <scope>NUCLEOTIDE SEQUENCE [LARGE SCALE GENOMIC DNA]</scope>
    <source>
        <strain evidence="9 10">CBS 675.73</strain>
    </source>
</reference>
<evidence type="ECO:0000256" key="2">
    <source>
        <dbReference type="ARBA" id="ARBA00007278"/>
    </source>
</evidence>
<name>A0A507FB12_9FUNG</name>
<dbReference type="Pfam" id="PF03501">
    <property type="entry name" value="S10_plectin"/>
    <property type="match status" value="1"/>
</dbReference>
<protein>
    <recommendedName>
        <fullName evidence="8">Plectin/eS10 N-terminal domain-containing protein</fullName>
    </recommendedName>
</protein>
<keyword evidence="3" id="KW-0963">Cytoplasm</keyword>
<dbReference type="Gene3D" id="1.10.10.10">
    <property type="entry name" value="Winged helix-like DNA-binding domain superfamily/Winged helix DNA-binding domain"/>
    <property type="match status" value="1"/>
</dbReference>
<gene>
    <name evidence="9" type="ORF">CcCBS67573_g05812</name>
</gene>
<comment type="similarity">
    <text evidence="2">Belongs to the eukaryotic ribosomal protein eS10 family.</text>
</comment>
<evidence type="ECO:0000256" key="6">
    <source>
        <dbReference type="SAM" id="MobiDB-lite"/>
    </source>
</evidence>
<feature type="transmembrane region" description="Helical" evidence="7">
    <location>
        <begin position="39"/>
        <end position="64"/>
    </location>
</feature>
<feature type="transmembrane region" description="Helical" evidence="7">
    <location>
        <begin position="192"/>
        <end position="213"/>
    </location>
</feature>
<organism evidence="9 10">
    <name type="scientific">Chytriomyces confervae</name>
    <dbReference type="NCBI Taxonomy" id="246404"/>
    <lineage>
        <taxon>Eukaryota</taxon>
        <taxon>Fungi</taxon>
        <taxon>Fungi incertae sedis</taxon>
        <taxon>Chytridiomycota</taxon>
        <taxon>Chytridiomycota incertae sedis</taxon>
        <taxon>Chytridiomycetes</taxon>
        <taxon>Chytridiales</taxon>
        <taxon>Chytriomycetaceae</taxon>
        <taxon>Chytriomyces</taxon>
    </lineage>
</organism>
<dbReference type="PANTHER" id="PTHR12146">
    <property type="entry name" value="40S RIBOSOMAL PROTEIN S10"/>
    <property type="match status" value="1"/>
</dbReference>
<dbReference type="GO" id="GO:0003735">
    <property type="term" value="F:structural constituent of ribosome"/>
    <property type="evidence" value="ECO:0007669"/>
    <property type="project" value="TreeGrafter"/>
</dbReference>
<feature type="compositionally biased region" description="Basic and acidic residues" evidence="6">
    <location>
        <begin position="327"/>
        <end position="364"/>
    </location>
</feature>
<dbReference type="PANTHER" id="PTHR12146:SF0">
    <property type="entry name" value="RIBOSOMAL PROTEIN S10"/>
    <property type="match status" value="1"/>
</dbReference>
<feature type="transmembrane region" description="Helical" evidence="7">
    <location>
        <begin position="128"/>
        <end position="148"/>
    </location>
</feature>
<evidence type="ECO:0000256" key="7">
    <source>
        <dbReference type="SAM" id="Phobius"/>
    </source>
</evidence>
<dbReference type="EMBL" id="QEAP01000222">
    <property type="protein sequence ID" value="TPX72516.1"/>
    <property type="molecule type" value="Genomic_DNA"/>
</dbReference>
<dbReference type="Proteomes" id="UP000320333">
    <property type="component" value="Unassembled WGS sequence"/>
</dbReference>
<dbReference type="AlphaFoldDB" id="A0A507FB12"/>
<dbReference type="InterPro" id="IPR037447">
    <property type="entry name" value="Ribosomal_eS10"/>
</dbReference>
<dbReference type="STRING" id="246404.A0A507FB12"/>
<feature type="domain" description="Plectin/eS10 N-terminal" evidence="8">
    <location>
        <begin position="237"/>
        <end position="319"/>
    </location>
</feature>
<feature type="transmembrane region" description="Helical" evidence="7">
    <location>
        <begin position="88"/>
        <end position="107"/>
    </location>
</feature>
<feature type="transmembrane region" description="Helical" evidence="7">
    <location>
        <begin position="219"/>
        <end position="241"/>
    </location>
</feature>
<comment type="subcellular location">
    <subcellularLocation>
        <location evidence="1">Cytoplasm</location>
    </subcellularLocation>
</comment>
<accession>A0A507FB12</accession>
<proteinExistence type="inferred from homology"/>
<sequence length="378" mass="42022">MRLELGVPEKRGDSCRFIQKSTNCNNGHVLANSTNGPKFILAIVCLGATLAALAVVLVLAHLLFLCTVEIGTGRSAGRFRILFTGPNLLLSGAYVSLASFFAISSFSHCNKDILKLYSKPSVYTAFRYLLYLSPLLSSTAFFVEFLPLSPRENYLLYVVSATIPGSVTISLDTFLTYSFICHIVNYGLASNACLGIALVAFITQNIAFIMTPVTAGSEIQFYLSNAVFDLMLFLAAVMYLFQEGVMVAKKDFNLPKHNEVDVPNLHVIKALQSLESRGLVNTRFSWQYYYYFLNDAGIEYLRKFLHLPVEIVPRTHIKTAKPAGIRPGREERPQRERREGGDGYRRRNDGEKKEGASGDFRPEFRGGVGRGGPRPAQE</sequence>
<evidence type="ECO:0000259" key="8">
    <source>
        <dbReference type="Pfam" id="PF03501"/>
    </source>
</evidence>